<dbReference type="EMBL" id="CP047617">
    <property type="protein sequence ID" value="QIW55057.1"/>
    <property type="molecule type" value="Genomic_DNA"/>
</dbReference>
<feature type="domain" description="Cysteine-rich CPCC" evidence="1">
    <location>
        <begin position="3"/>
        <end position="75"/>
    </location>
</feature>
<geneLocation type="plasmid" evidence="3">
    <name>plraf_19_5_1</name>
</geneLocation>
<keyword evidence="2" id="KW-0614">Plasmid</keyword>
<evidence type="ECO:0000313" key="3">
    <source>
        <dbReference type="Proteomes" id="UP000501945"/>
    </source>
</evidence>
<evidence type="ECO:0000313" key="2">
    <source>
        <dbReference type="EMBL" id="QIW55057.1"/>
    </source>
</evidence>
<reference evidence="2 3" key="1">
    <citation type="submission" date="2019-12" db="EMBL/GenBank/DDBJ databases">
        <title>Whole genome sequences of Lactococcus raffinolactis strains isolated from sewage.</title>
        <authorList>
            <person name="Ybazeta G."/>
            <person name="Ross M."/>
            <person name="Brabant-Kirwan D."/>
            <person name="Saleh M."/>
            <person name="Dillon J.A."/>
            <person name="Splinter K."/>
            <person name="Nokhbeh R."/>
        </authorList>
    </citation>
    <scope>NUCLEOTIDE SEQUENCE [LARGE SCALE GENOMIC DNA]</scope>
    <source>
        <strain evidence="2 3">Lr_19_5</strain>
        <plasmid evidence="3">plraf_19_5_1</plasmid>
    </source>
</reference>
<dbReference type="GO" id="GO:0016787">
    <property type="term" value="F:hydrolase activity"/>
    <property type="evidence" value="ECO:0007669"/>
    <property type="project" value="UniProtKB-KW"/>
</dbReference>
<dbReference type="Proteomes" id="UP000501945">
    <property type="component" value="Plasmid pLraf_19_5_1"/>
</dbReference>
<dbReference type="RefSeq" id="WP_167839285.1">
    <property type="nucleotide sequence ID" value="NZ_CP047617.1"/>
</dbReference>
<name>A0A6H0UJM8_9LACT</name>
<accession>A0A6H0UJM8</accession>
<dbReference type="InterPro" id="IPR025983">
    <property type="entry name" value="Cys_rich_CPCC"/>
</dbReference>
<organism evidence="2 3">
    <name type="scientific">Pseudolactococcus raffinolactis</name>
    <dbReference type="NCBI Taxonomy" id="1366"/>
    <lineage>
        <taxon>Bacteria</taxon>
        <taxon>Bacillati</taxon>
        <taxon>Bacillota</taxon>
        <taxon>Bacilli</taxon>
        <taxon>Lactobacillales</taxon>
        <taxon>Streptococcaceae</taxon>
        <taxon>Pseudolactococcus</taxon>
    </lineage>
</organism>
<evidence type="ECO:0000259" key="1">
    <source>
        <dbReference type="Pfam" id="PF14206"/>
    </source>
</evidence>
<sequence>MRYACPCCSYYTFEEKPSGTYYICPVCYWEDDIVQLEDPDFSGGANEVSLNKAKENFKKFGASELRFISKVRRALPVELDCHVP</sequence>
<keyword evidence="2" id="KW-0378">Hydrolase</keyword>
<dbReference type="Pfam" id="PF14206">
    <property type="entry name" value="Cys_rich_CPCC"/>
    <property type="match status" value="1"/>
</dbReference>
<dbReference type="AlphaFoldDB" id="A0A6H0UJM8"/>
<proteinExistence type="predicted"/>
<protein>
    <submittedName>
        <fullName evidence="2">Hydrolase</fullName>
    </submittedName>
</protein>
<gene>
    <name evidence="2" type="ORF">GU336_12790</name>
</gene>